<dbReference type="EMBL" id="LBTU01000033">
    <property type="protein sequence ID" value="KKQ46601.1"/>
    <property type="molecule type" value="Genomic_DNA"/>
</dbReference>
<keyword evidence="1" id="KW-0226">DNA condensation</keyword>
<dbReference type="GO" id="GO:0030261">
    <property type="term" value="P:chromosome condensation"/>
    <property type="evidence" value="ECO:0007669"/>
    <property type="project" value="UniProtKB-KW"/>
</dbReference>
<dbReference type="GO" id="GO:0003677">
    <property type="term" value="F:DNA binding"/>
    <property type="evidence" value="ECO:0007669"/>
    <property type="project" value="UniProtKB-KW"/>
</dbReference>
<dbReference type="PANTHER" id="PTHR33175:SF3">
    <property type="entry name" value="DNA-BINDING PROTEIN HU-BETA"/>
    <property type="match status" value="1"/>
</dbReference>
<dbReference type="SUPFAM" id="SSF47729">
    <property type="entry name" value="IHF-like DNA-binding proteins"/>
    <property type="match status" value="1"/>
</dbReference>
<evidence type="ECO:0000256" key="1">
    <source>
        <dbReference type="ARBA" id="ARBA00023067"/>
    </source>
</evidence>
<feature type="region of interest" description="Disordered" evidence="4">
    <location>
        <begin position="1"/>
        <end position="24"/>
    </location>
</feature>
<dbReference type="InterPro" id="IPR020816">
    <property type="entry name" value="Histone-like_DNA-bd_CS"/>
</dbReference>
<evidence type="ECO:0000313" key="5">
    <source>
        <dbReference type="EMBL" id="KKQ46601.1"/>
    </source>
</evidence>
<dbReference type="SMART" id="SM00411">
    <property type="entry name" value="BHL"/>
    <property type="match status" value="1"/>
</dbReference>
<dbReference type="Gene3D" id="4.10.520.10">
    <property type="entry name" value="IHF-like DNA-binding proteins"/>
    <property type="match status" value="1"/>
</dbReference>
<dbReference type="CDD" id="cd13831">
    <property type="entry name" value="HU"/>
    <property type="match status" value="1"/>
</dbReference>
<sequence length="97" mass="10728">MKMNKAQLAEKLHDMHAKKSMDTTKKHSDEVVDFVFDSITEALKKGDEVSIAGFGVFITKQRKARTARNPRTGATVQVPATTVPRFRAGKGLKEAVK</sequence>
<dbReference type="Pfam" id="PF00216">
    <property type="entry name" value="Bac_DNA_binding"/>
    <property type="match status" value="1"/>
</dbReference>
<dbReference type="InterPro" id="IPR000119">
    <property type="entry name" value="Hist_DNA-bd"/>
</dbReference>
<feature type="compositionally biased region" description="Basic and acidic residues" evidence="4">
    <location>
        <begin position="8"/>
        <end position="24"/>
    </location>
</feature>
<proteinExistence type="inferred from homology"/>
<evidence type="ECO:0000256" key="4">
    <source>
        <dbReference type="SAM" id="MobiDB-lite"/>
    </source>
</evidence>
<dbReference type="Proteomes" id="UP000034430">
    <property type="component" value="Unassembled WGS sequence"/>
</dbReference>
<dbReference type="PANTHER" id="PTHR33175">
    <property type="entry name" value="DNA-BINDING PROTEIN HU"/>
    <property type="match status" value="1"/>
</dbReference>
<dbReference type="GO" id="GO:0030527">
    <property type="term" value="F:structural constituent of chromatin"/>
    <property type="evidence" value="ECO:0007669"/>
    <property type="project" value="InterPro"/>
</dbReference>
<gene>
    <name evidence="5" type="ORF">US65_C0033G0005</name>
</gene>
<dbReference type="PROSITE" id="PS00045">
    <property type="entry name" value="HISTONE_LIKE"/>
    <property type="match status" value="1"/>
</dbReference>
<keyword evidence="2 5" id="KW-0238">DNA-binding</keyword>
<evidence type="ECO:0000256" key="2">
    <source>
        <dbReference type="ARBA" id="ARBA00023125"/>
    </source>
</evidence>
<dbReference type="PRINTS" id="PR01727">
    <property type="entry name" value="DNABINDINGHU"/>
</dbReference>
<organism evidence="5 6">
    <name type="scientific">Candidatus Yanofskybacteria bacterium GW2011_GWC2_37_9</name>
    <dbReference type="NCBI Taxonomy" id="1619028"/>
    <lineage>
        <taxon>Bacteria</taxon>
        <taxon>Candidatus Yanofskyibacteriota</taxon>
    </lineage>
</organism>
<name>A0A0G0L1R0_9BACT</name>
<protein>
    <submittedName>
        <fullName evidence="5">DNA-binding protein HU</fullName>
    </submittedName>
</protein>
<evidence type="ECO:0000313" key="6">
    <source>
        <dbReference type="Proteomes" id="UP000034430"/>
    </source>
</evidence>
<comment type="similarity">
    <text evidence="3">Belongs to the bacterial histone-like protein family.</text>
</comment>
<dbReference type="AlphaFoldDB" id="A0A0G0L1R0"/>
<dbReference type="InterPro" id="IPR010992">
    <property type="entry name" value="IHF-like_DNA-bd_dom_sf"/>
</dbReference>
<evidence type="ECO:0000256" key="3">
    <source>
        <dbReference type="RuleBase" id="RU003939"/>
    </source>
</evidence>
<comment type="caution">
    <text evidence="5">The sequence shown here is derived from an EMBL/GenBank/DDBJ whole genome shotgun (WGS) entry which is preliminary data.</text>
</comment>
<accession>A0A0G0L1R0</accession>
<reference evidence="5 6" key="1">
    <citation type="journal article" date="2015" name="Nature">
        <title>rRNA introns, odd ribosomes, and small enigmatic genomes across a large radiation of phyla.</title>
        <authorList>
            <person name="Brown C.T."/>
            <person name="Hug L.A."/>
            <person name="Thomas B.C."/>
            <person name="Sharon I."/>
            <person name="Castelle C.J."/>
            <person name="Singh A."/>
            <person name="Wilkins M.J."/>
            <person name="Williams K.H."/>
            <person name="Banfield J.F."/>
        </authorList>
    </citation>
    <scope>NUCLEOTIDE SEQUENCE [LARGE SCALE GENOMIC DNA]</scope>
</reference>
<feature type="region of interest" description="Disordered" evidence="4">
    <location>
        <begin position="62"/>
        <end position="82"/>
    </location>
</feature>